<dbReference type="PANTHER" id="PTHR31040">
    <property type="entry name" value="NURIM"/>
    <property type="match status" value="1"/>
</dbReference>
<evidence type="ECO:0000256" key="7">
    <source>
        <dbReference type="ARBA" id="ARBA00022691"/>
    </source>
</evidence>
<sequence>MISSKIIMKRIVSVIYGLIAYLTFLITFLYLIGFEENLLVPKSLDSAPTESLSTALLINLALIGLFGLQHSGMARPGFKKWCLKTIPSHLERSTYVLMTCLMLILLFWQWRPLGGVVWEVKNITLTYILYSISALGWVIVFLSTVLINHFDLFGLRQVYLYFKSEKYQYLDFKIIGFYKYVRHPLMLGFLIAFWFTPKMTITHFIFALGMTAYIIIAIHLEEKDLIDIYGDLYKKYQQQVSMLIPFLKTSLPES</sequence>
<comment type="subcellular location">
    <subcellularLocation>
        <location evidence="2">Membrane</location>
        <topology evidence="2">Multi-pass membrane protein</topology>
    </subcellularLocation>
</comment>
<name>T2IRD3_CROWT</name>
<feature type="transmembrane region" description="Helical" evidence="12">
    <location>
        <begin position="93"/>
        <end position="110"/>
    </location>
</feature>
<dbReference type="AlphaFoldDB" id="T2IRD3"/>
<dbReference type="EC" id="2.1.1.334" evidence="4"/>
<evidence type="ECO:0000256" key="8">
    <source>
        <dbReference type="ARBA" id="ARBA00022692"/>
    </source>
</evidence>
<evidence type="ECO:0000256" key="2">
    <source>
        <dbReference type="ARBA" id="ARBA00004141"/>
    </source>
</evidence>
<evidence type="ECO:0000256" key="1">
    <source>
        <dbReference type="ARBA" id="ARBA00002096"/>
    </source>
</evidence>
<evidence type="ECO:0000256" key="11">
    <source>
        <dbReference type="ARBA" id="ARBA00048134"/>
    </source>
</evidence>
<dbReference type="InterPro" id="IPR033580">
    <property type="entry name" value="Nurim-like"/>
</dbReference>
<feature type="transmembrane region" description="Helical" evidence="12">
    <location>
        <begin position="12"/>
        <end position="32"/>
    </location>
</feature>
<reference evidence="13 14" key="1">
    <citation type="submission" date="2013-01" db="EMBL/GenBank/DDBJ databases">
        <authorList>
            <person name="Bench S."/>
        </authorList>
    </citation>
    <scope>NUCLEOTIDE SEQUENCE [LARGE SCALE GENOMIC DNA]</scope>
    <source>
        <strain evidence="13 14">WH 0005</strain>
    </source>
</reference>
<comment type="caution">
    <text evidence="13">The sequence shown here is derived from an EMBL/GenBank/DDBJ whole genome shotgun (WGS) entry which is preliminary data.</text>
</comment>
<keyword evidence="8 12" id="KW-0812">Transmembrane</keyword>
<keyword evidence="10 12" id="KW-0472">Membrane</keyword>
<evidence type="ECO:0000313" key="14">
    <source>
        <dbReference type="Proteomes" id="UP000017981"/>
    </source>
</evidence>
<feature type="transmembrane region" description="Helical" evidence="12">
    <location>
        <begin position="201"/>
        <end position="220"/>
    </location>
</feature>
<organism evidence="13 14">
    <name type="scientific">Crocosphaera watsonii WH 0005</name>
    <dbReference type="NCBI Taxonomy" id="423472"/>
    <lineage>
        <taxon>Bacteria</taxon>
        <taxon>Bacillati</taxon>
        <taxon>Cyanobacteriota</taxon>
        <taxon>Cyanophyceae</taxon>
        <taxon>Oscillatoriophycideae</taxon>
        <taxon>Chroococcales</taxon>
        <taxon>Aphanothecaceae</taxon>
        <taxon>Crocosphaera</taxon>
    </lineage>
</organism>
<dbReference type="Gene3D" id="1.20.120.1630">
    <property type="match status" value="1"/>
</dbReference>
<keyword evidence="9 12" id="KW-1133">Transmembrane helix</keyword>
<comment type="function">
    <text evidence="1">Catalyzes the methylation of methanethiol (MeSH) to yield dimethylsulphide (DMS).</text>
</comment>
<comment type="catalytic activity">
    <reaction evidence="11">
        <text>methanethiol + S-adenosyl-L-methionine = dimethyl sulfide + S-adenosyl-L-homocysteine + H(+)</text>
        <dbReference type="Rhea" id="RHEA:50428"/>
        <dbReference type="ChEBI" id="CHEBI:15378"/>
        <dbReference type="ChEBI" id="CHEBI:16007"/>
        <dbReference type="ChEBI" id="CHEBI:17437"/>
        <dbReference type="ChEBI" id="CHEBI:57856"/>
        <dbReference type="ChEBI" id="CHEBI:59789"/>
        <dbReference type="EC" id="2.1.1.334"/>
    </reaction>
</comment>
<dbReference type="EMBL" id="CAQL01000429">
    <property type="protein sequence ID" value="CCQ55583.1"/>
    <property type="molecule type" value="Genomic_DNA"/>
</dbReference>
<dbReference type="GO" id="GO:0016020">
    <property type="term" value="C:membrane"/>
    <property type="evidence" value="ECO:0007669"/>
    <property type="project" value="UniProtKB-SubCell"/>
</dbReference>
<evidence type="ECO:0000256" key="6">
    <source>
        <dbReference type="ARBA" id="ARBA00022679"/>
    </source>
</evidence>
<dbReference type="Proteomes" id="UP000017981">
    <property type="component" value="Unassembled WGS sequence"/>
</dbReference>
<evidence type="ECO:0000256" key="4">
    <source>
        <dbReference type="ARBA" id="ARBA00012149"/>
    </source>
</evidence>
<evidence type="ECO:0000313" key="13">
    <source>
        <dbReference type="EMBL" id="CCQ55583.1"/>
    </source>
</evidence>
<evidence type="ECO:0000256" key="9">
    <source>
        <dbReference type="ARBA" id="ARBA00022989"/>
    </source>
</evidence>
<evidence type="ECO:0000256" key="5">
    <source>
        <dbReference type="ARBA" id="ARBA00022603"/>
    </source>
</evidence>
<reference evidence="13 14" key="2">
    <citation type="submission" date="2013-09" db="EMBL/GenBank/DDBJ databases">
        <title>Whole genome comparison of six Crocosphaera watsonii strains with differing phenotypes.</title>
        <authorList>
            <person name="Bench S.R."/>
            <person name="Heller P."/>
            <person name="Frank I."/>
            <person name="Arciniega M."/>
            <person name="Shilova I.N."/>
            <person name="Zehr J.P."/>
        </authorList>
    </citation>
    <scope>NUCLEOTIDE SEQUENCE [LARGE SCALE GENOMIC DNA]</scope>
    <source>
        <strain evidence="13 14">WH 0005</strain>
    </source>
</reference>
<dbReference type="NCBIfam" id="NF045656">
    <property type="entry name" value="MeththiolMtaseMddA"/>
    <property type="match status" value="1"/>
</dbReference>
<keyword evidence="7" id="KW-0949">S-adenosyl-L-methionine</keyword>
<evidence type="ECO:0000256" key="3">
    <source>
        <dbReference type="ARBA" id="ARBA00010631"/>
    </source>
</evidence>
<protein>
    <recommendedName>
        <fullName evidence="4">methanethiol S-methyltransferase</fullName>
        <ecNumber evidence="4">2.1.1.334</ecNumber>
    </recommendedName>
</protein>
<dbReference type="PANTHER" id="PTHR31040:SF1">
    <property type="entry name" value="NURIM"/>
    <property type="match status" value="1"/>
</dbReference>
<dbReference type="InterPro" id="IPR054700">
    <property type="entry name" value="MddA"/>
</dbReference>
<evidence type="ECO:0000256" key="10">
    <source>
        <dbReference type="ARBA" id="ARBA00023136"/>
    </source>
</evidence>
<dbReference type="GO" id="GO:0008168">
    <property type="term" value="F:methyltransferase activity"/>
    <property type="evidence" value="ECO:0007669"/>
    <property type="project" value="UniProtKB-KW"/>
</dbReference>
<accession>T2IRD3</accession>
<feature type="transmembrane region" description="Helical" evidence="12">
    <location>
        <begin position="130"/>
        <end position="155"/>
    </location>
</feature>
<feature type="transmembrane region" description="Helical" evidence="12">
    <location>
        <begin position="52"/>
        <end position="72"/>
    </location>
</feature>
<keyword evidence="5" id="KW-0489">Methyltransferase</keyword>
<gene>
    <name evidence="13" type="ORF">CWATWH0005_3405</name>
</gene>
<evidence type="ECO:0000256" key="12">
    <source>
        <dbReference type="SAM" id="Phobius"/>
    </source>
</evidence>
<proteinExistence type="inferred from homology"/>
<keyword evidence="6" id="KW-0808">Transferase</keyword>
<comment type="similarity">
    <text evidence="3">Belongs to the nurim family.</text>
</comment>
<dbReference type="GO" id="GO:0032259">
    <property type="term" value="P:methylation"/>
    <property type="evidence" value="ECO:0007669"/>
    <property type="project" value="UniProtKB-KW"/>
</dbReference>
<feature type="transmembrane region" description="Helical" evidence="12">
    <location>
        <begin position="176"/>
        <end position="195"/>
    </location>
</feature>